<dbReference type="OrthoDB" id="9796404at2"/>
<proteinExistence type="predicted"/>
<keyword evidence="2" id="KW-1185">Reference proteome</keyword>
<accession>F4XX37</accession>
<evidence type="ECO:0000313" key="2">
    <source>
        <dbReference type="Proteomes" id="UP000003959"/>
    </source>
</evidence>
<dbReference type="RefSeq" id="WP_009148996.1">
    <property type="nucleotide sequence ID" value="NZ_GL890945.1"/>
</dbReference>
<dbReference type="AlphaFoldDB" id="F4XX37"/>
<evidence type="ECO:0000313" key="1">
    <source>
        <dbReference type="EMBL" id="EGJ30922.1"/>
    </source>
</evidence>
<protein>
    <submittedName>
        <fullName evidence="1">PIN domain nucleic acid-binding protein</fullName>
    </submittedName>
</protein>
<dbReference type="Pfam" id="PF11848">
    <property type="entry name" value="DUF3368"/>
    <property type="match status" value="1"/>
</dbReference>
<dbReference type="EMBL" id="GL890945">
    <property type="protein sequence ID" value="EGJ30922.1"/>
    <property type="molecule type" value="Genomic_DNA"/>
</dbReference>
<organism evidence="1 2">
    <name type="scientific">Moorena producens 3L</name>
    <dbReference type="NCBI Taxonomy" id="489825"/>
    <lineage>
        <taxon>Bacteria</taxon>
        <taxon>Bacillati</taxon>
        <taxon>Cyanobacteriota</taxon>
        <taxon>Cyanophyceae</taxon>
        <taxon>Coleofasciculales</taxon>
        <taxon>Coleofasciculaceae</taxon>
        <taxon>Moorena</taxon>
    </lineage>
</organism>
<dbReference type="eggNOG" id="COG2405">
    <property type="taxonomic scope" value="Bacteria"/>
</dbReference>
<dbReference type="PANTHER" id="PTHR39550">
    <property type="entry name" value="SLL0658 PROTEIN"/>
    <property type="match status" value="1"/>
</dbReference>
<dbReference type="InterPro" id="IPR021799">
    <property type="entry name" value="PIN-like_prokaryotic"/>
</dbReference>
<reference evidence="2" key="1">
    <citation type="journal article" date="2011" name="Proc. Natl. Acad. Sci. U.S.A.">
        <title>Genomic insights into the physiology and ecology of the marine filamentous cyanobacterium Lyngbya majuscula.</title>
        <authorList>
            <person name="Jones A.C."/>
            <person name="Monroe E.A."/>
            <person name="Podell S."/>
            <person name="Hess W.R."/>
            <person name="Klages S."/>
            <person name="Esquenazi E."/>
            <person name="Niessen S."/>
            <person name="Hoover H."/>
            <person name="Rothmann M."/>
            <person name="Lasken R.S."/>
            <person name="Yates J.R.III."/>
            <person name="Reinhardt R."/>
            <person name="Kube M."/>
            <person name="Burkart M.D."/>
            <person name="Allen E.E."/>
            <person name="Dorrestein P.C."/>
            <person name="Gerwick W.H."/>
            <person name="Gerwick L."/>
        </authorList>
    </citation>
    <scope>NUCLEOTIDE SEQUENCE [LARGE SCALE GENOMIC DNA]</scope>
    <source>
        <strain evidence="2">3L</strain>
    </source>
</reference>
<dbReference type="PANTHER" id="PTHR39550:SF1">
    <property type="entry name" value="SLL0658 PROTEIN"/>
    <property type="match status" value="1"/>
</dbReference>
<sequence>MKIVSNTSPITSLAAVRQLELLQQLYRHIVIPQAVTLELTGAGPAVPGAKEVQTFGWIETRQVRNQALVQALRQKVDPGEAEAIALAIELHADRLIIDERRGRKIAASMGLKYIGILGVLLEAKNSNFITDVKPIIDDLIAIAGFRISPRL</sequence>
<dbReference type="HOGENOM" id="CLU_115769_0_1_3"/>
<gene>
    <name evidence="1" type="ORF">LYNGBM3L_45890</name>
</gene>
<name>F4XX37_9CYAN</name>
<dbReference type="Proteomes" id="UP000003959">
    <property type="component" value="Unassembled WGS sequence"/>
</dbReference>